<gene>
    <name evidence="2" type="ORF">SEVIR_3G377900v2</name>
</gene>
<dbReference type="Proteomes" id="UP000298652">
    <property type="component" value="Chromosome 3"/>
</dbReference>
<accession>A0A4U6VW70</accession>
<keyword evidence="3" id="KW-1185">Reference proteome</keyword>
<evidence type="ECO:0000256" key="1">
    <source>
        <dbReference type="SAM" id="Phobius"/>
    </source>
</evidence>
<protein>
    <submittedName>
        <fullName evidence="2">Uncharacterized protein</fullName>
    </submittedName>
</protein>
<feature type="transmembrane region" description="Helical" evidence="1">
    <location>
        <begin position="20"/>
        <end position="40"/>
    </location>
</feature>
<dbReference type="AlphaFoldDB" id="A0A4U6VW70"/>
<reference evidence="2" key="1">
    <citation type="submission" date="2019-03" db="EMBL/GenBank/DDBJ databases">
        <title>WGS assembly of Setaria viridis.</title>
        <authorList>
            <person name="Huang P."/>
            <person name="Jenkins J."/>
            <person name="Grimwood J."/>
            <person name="Barry K."/>
            <person name="Healey A."/>
            <person name="Mamidi S."/>
            <person name="Sreedasyam A."/>
            <person name="Shu S."/>
            <person name="Feldman M."/>
            <person name="Wu J."/>
            <person name="Yu Y."/>
            <person name="Chen C."/>
            <person name="Johnson J."/>
            <person name="Rokhsar D."/>
            <person name="Baxter I."/>
            <person name="Schmutz J."/>
            <person name="Brutnell T."/>
            <person name="Kellogg E."/>
        </authorList>
    </citation>
    <scope>NUCLEOTIDE SEQUENCE [LARGE SCALE GENOMIC DNA]</scope>
</reference>
<dbReference type="EMBL" id="CM016554">
    <property type="protein sequence ID" value="TKW29157.1"/>
    <property type="molecule type" value="Genomic_DNA"/>
</dbReference>
<proteinExistence type="predicted"/>
<evidence type="ECO:0000313" key="2">
    <source>
        <dbReference type="EMBL" id="TKW29157.1"/>
    </source>
</evidence>
<keyword evidence="1" id="KW-0812">Transmembrane</keyword>
<organism evidence="2 3">
    <name type="scientific">Setaria viridis</name>
    <name type="common">Green bristlegrass</name>
    <name type="synonym">Setaria italica subsp. viridis</name>
    <dbReference type="NCBI Taxonomy" id="4556"/>
    <lineage>
        <taxon>Eukaryota</taxon>
        <taxon>Viridiplantae</taxon>
        <taxon>Streptophyta</taxon>
        <taxon>Embryophyta</taxon>
        <taxon>Tracheophyta</taxon>
        <taxon>Spermatophyta</taxon>
        <taxon>Magnoliopsida</taxon>
        <taxon>Liliopsida</taxon>
        <taxon>Poales</taxon>
        <taxon>Poaceae</taxon>
        <taxon>PACMAD clade</taxon>
        <taxon>Panicoideae</taxon>
        <taxon>Panicodae</taxon>
        <taxon>Paniceae</taxon>
        <taxon>Cenchrinae</taxon>
        <taxon>Setaria</taxon>
    </lineage>
</organism>
<keyword evidence="1" id="KW-1133">Transmembrane helix</keyword>
<name>A0A4U6VW70_SETVI</name>
<dbReference type="Gramene" id="TKW29157">
    <property type="protein sequence ID" value="TKW29157"/>
    <property type="gene ID" value="SEVIR_3G377900v2"/>
</dbReference>
<sequence>MRQVREVVVYAKERCLGMKIIPPLCIAMVVLALGSLFHVSSTEPVHGLRMLRGIKATPTSGATQTINIDKTEFLHARSTDLCSMTTPLLVQTTAIHRTPGAPDERKSR</sequence>
<evidence type="ECO:0000313" key="3">
    <source>
        <dbReference type="Proteomes" id="UP000298652"/>
    </source>
</evidence>
<keyword evidence="1" id="KW-0472">Membrane</keyword>